<dbReference type="InterPro" id="IPR011053">
    <property type="entry name" value="Single_hybrid_motif"/>
</dbReference>
<dbReference type="InterPro" id="IPR033753">
    <property type="entry name" value="GCV_H/Fam206"/>
</dbReference>
<dbReference type="PANTHER" id="PTHR11715:SF3">
    <property type="entry name" value="GLYCINE CLEAVAGE SYSTEM H PROTEIN-RELATED"/>
    <property type="match status" value="1"/>
</dbReference>
<gene>
    <name evidence="3 6" type="primary">gcvH</name>
    <name evidence="6" type="ORF">OV079_06845</name>
</gene>
<evidence type="ECO:0000256" key="1">
    <source>
        <dbReference type="ARBA" id="ARBA00009249"/>
    </source>
</evidence>
<dbReference type="NCBIfam" id="NF002270">
    <property type="entry name" value="PRK01202.1"/>
    <property type="match status" value="1"/>
</dbReference>
<feature type="modified residue" description="N6-lipoyllysine" evidence="3 4">
    <location>
        <position position="66"/>
    </location>
</feature>
<dbReference type="PANTHER" id="PTHR11715">
    <property type="entry name" value="GLYCINE CLEAVAGE SYSTEM H PROTEIN"/>
    <property type="match status" value="1"/>
</dbReference>
<dbReference type="GO" id="GO:0019464">
    <property type="term" value="P:glycine decarboxylation via glycine cleavage system"/>
    <property type="evidence" value="ECO:0007669"/>
    <property type="project" value="UniProtKB-UniRule"/>
</dbReference>
<evidence type="ECO:0000256" key="4">
    <source>
        <dbReference type="PIRSR" id="PIRSR617453-50"/>
    </source>
</evidence>
<dbReference type="GO" id="GO:0005960">
    <property type="term" value="C:glycine cleavage complex"/>
    <property type="evidence" value="ECO:0007669"/>
    <property type="project" value="InterPro"/>
</dbReference>
<sequence length="130" mass="13983">MSNIPSNLRYTKDHEWARLESDGTVVVGITDHAANTLGDITFVDVRVASGAQVTAGALFGTVDSVKAVSDLYAPVDGEVVEVNGELDASPEDVNTDCYGDGWMLRIRPSDAASFERLLTAAQYEAFLKED</sequence>
<dbReference type="AlphaFoldDB" id="A0A9X3IWZ2"/>
<dbReference type="InterPro" id="IPR002930">
    <property type="entry name" value="GCV_H"/>
</dbReference>
<dbReference type="SUPFAM" id="SSF51230">
    <property type="entry name" value="Single hybrid motif"/>
    <property type="match status" value="1"/>
</dbReference>
<dbReference type="GO" id="GO:0009249">
    <property type="term" value="P:protein lipoylation"/>
    <property type="evidence" value="ECO:0007669"/>
    <property type="project" value="TreeGrafter"/>
</dbReference>
<dbReference type="PROSITE" id="PS50968">
    <property type="entry name" value="BIOTINYL_LIPOYL"/>
    <property type="match status" value="1"/>
</dbReference>
<keyword evidence="2 3" id="KW-0450">Lipoyl</keyword>
<name>A0A9X3IWZ2_9BACT</name>
<dbReference type="Proteomes" id="UP001150924">
    <property type="component" value="Unassembled WGS sequence"/>
</dbReference>
<dbReference type="CDD" id="cd06848">
    <property type="entry name" value="GCS_H"/>
    <property type="match status" value="1"/>
</dbReference>
<evidence type="ECO:0000256" key="2">
    <source>
        <dbReference type="ARBA" id="ARBA00022823"/>
    </source>
</evidence>
<dbReference type="HAMAP" id="MF_00272">
    <property type="entry name" value="GcvH"/>
    <property type="match status" value="1"/>
</dbReference>
<organism evidence="6 7">
    <name type="scientific">Nannocystis pusilla</name>
    <dbReference type="NCBI Taxonomy" id="889268"/>
    <lineage>
        <taxon>Bacteria</taxon>
        <taxon>Pseudomonadati</taxon>
        <taxon>Myxococcota</taxon>
        <taxon>Polyangia</taxon>
        <taxon>Nannocystales</taxon>
        <taxon>Nannocystaceae</taxon>
        <taxon>Nannocystis</taxon>
    </lineage>
</organism>
<dbReference type="InterPro" id="IPR017453">
    <property type="entry name" value="GCV_H_sub"/>
</dbReference>
<evidence type="ECO:0000256" key="3">
    <source>
        <dbReference type="HAMAP-Rule" id="MF_00272"/>
    </source>
</evidence>
<protein>
    <recommendedName>
        <fullName evidence="3">Glycine cleavage system H protein</fullName>
    </recommendedName>
</protein>
<comment type="caution">
    <text evidence="6">The sequence shown here is derived from an EMBL/GenBank/DDBJ whole genome shotgun (WGS) entry which is preliminary data.</text>
</comment>
<dbReference type="Pfam" id="PF01597">
    <property type="entry name" value="GCV_H"/>
    <property type="match status" value="1"/>
</dbReference>
<keyword evidence="7" id="KW-1185">Reference proteome</keyword>
<dbReference type="InterPro" id="IPR000089">
    <property type="entry name" value="Biotin_lipoyl"/>
</dbReference>
<accession>A0A9X3IWZ2</accession>
<dbReference type="EMBL" id="JAPNKE010000002">
    <property type="protein sequence ID" value="MCY1005293.1"/>
    <property type="molecule type" value="Genomic_DNA"/>
</dbReference>
<evidence type="ECO:0000313" key="7">
    <source>
        <dbReference type="Proteomes" id="UP001150924"/>
    </source>
</evidence>
<comment type="cofactor">
    <cofactor evidence="3">
        <name>(R)-lipoate</name>
        <dbReference type="ChEBI" id="CHEBI:83088"/>
    </cofactor>
    <text evidence="3">Binds 1 lipoyl cofactor covalently.</text>
</comment>
<dbReference type="GO" id="GO:0005829">
    <property type="term" value="C:cytosol"/>
    <property type="evidence" value="ECO:0007669"/>
    <property type="project" value="TreeGrafter"/>
</dbReference>
<comment type="function">
    <text evidence="3">The glycine cleavage system catalyzes the degradation of glycine. The H protein shuttles the methylamine group of glycine from the P protein to the T protein.</text>
</comment>
<dbReference type="NCBIfam" id="TIGR00527">
    <property type="entry name" value="gcvH"/>
    <property type="match status" value="1"/>
</dbReference>
<comment type="subunit">
    <text evidence="3">The glycine cleavage system is composed of four proteins: P, T, L and H.</text>
</comment>
<evidence type="ECO:0000313" key="6">
    <source>
        <dbReference type="EMBL" id="MCY1005293.1"/>
    </source>
</evidence>
<dbReference type="RefSeq" id="WP_267766940.1">
    <property type="nucleotide sequence ID" value="NZ_JAPNKE010000002.1"/>
</dbReference>
<comment type="similarity">
    <text evidence="1 3">Belongs to the GcvH family.</text>
</comment>
<dbReference type="Gene3D" id="2.40.50.100">
    <property type="match status" value="1"/>
</dbReference>
<feature type="domain" description="Lipoyl-binding" evidence="5">
    <location>
        <begin position="24"/>
        <end position="107"/>
    </location>
</feature>
<evidence type="ECO:0000259" key="5">
    <source>
        <dbReference type="PROSITE" id="PS50968"/>
    </source>
</evidence>
<reference evidence="6" key="1">
    <citation type="submission" date="2022-11" db="EMBL/GenBank/DDBJ databases">
        <title>Minimal conservation of predation-associated metabolite biosynthetic gene clusters underscores biosynthetic potential of Myxococcota including descriptions for ten novel species: Archangium lansinium sp. nov., Myxococcus landrumus sp. nov., Nannocystis bai.</title>
        <authorList>
            <person name="Ahearne A."/>
            <person name="Stevens C."/>
            <person name="Phillips K."/>
        </authorList>
    </citation>
    <scope>NUCLEOTIDE SEQUENCE</scope>
    <source>
        <strain evidence="6">Na p29</strain>
    </source>
</reference>
<proteinExistence type="inferred from homology"/>